<dbReference type="EMBL" id="CP000542">
    <property type="protein sequence ID" value="ABM58904.1"/>
    <property type="molecule type" value="Genomic_DNA"/>
</dbReference>
<organism evidence="2 3">
    <name type="scientific">Verminephrobacter eiseniae (strain EF01-2)</name>
    <dbReference type="NCBI Taxonomy" id="391735"/>
    <lineage>
        <taxon>Bacteria</taxon>
        <taxon>Pseudomonadati</taxon>
        <taxon>Pseudomonadota</taxon>
        <taxon>Betaproteobacteria</taxon>
        <taxon>Burkholderiales</taxon>
        <taxon>Comamonadaceae</taxon>
        <taxon>Verminephrobacter</taxon>
    </lineage>
</organism>
<proteinExistence type="predicted"/>
<dbReference type="HOGENOM" id="CLU_085053_1_0_4"/>
<protein>
    <submittedName>
        <fullName evidence="2">Putative signal peptide protein</fullName>
    </submittedName>
</protein>
<dbReference type="STRING" id="391735.Veis_3174"/>
<reference evidence="3" key="1">
    <citation type="submission" date="2006-12" db="EMBL/GenBank/DDBJ databases">
        <title>Complete sequence of chromosome 1 of Verminephrobacter eiseniae EF01-2.</title>
        <authorList>
            <person name="Copeland A."/>
            <person name="Lucas S."/>
            <person name="Lapidus A."/>
            <person name="Barry K."/>
            <person name="Detter J.C."/>
            <person name="Glavina del Rio T."/>
            <person name="Dalin E."/>
            <person name="Tice H."/>
            <person name="Pitluck S."/>
            <person name="Chertkov O."/>
            <person name="Brettin T."/>
            <person name="Bruce D."/>
            <person name="Han C."/>
            <person name="Tapia R."/>
            <person name="Gilna P."/>
            <person name="Schmutz J."/>
            <person name="Larimer F."/>
            <person name="Land M."/>
            <person name="Hauser L."/>
            <person name="Kyrpides N."/>
            <person name="Kim E."/>
            <person name="Stahl D."/>
            <person name="Richardson P."/>
        </authorList>
    </citation>
    <scope>NUCLEOTIDE SEQUENCE [LARGE SCALE GENOMIC DNA]</scope>
    <source>
        <strain evidence="3">EF01-2</strain>
    </source>
</reference>
<evidence type="ECO:0000313" key="2">
    <source>
        <dbReference type="EMBL" id="ABM58904.1"/>
    </source>
</evidence>
<dbReference type="GO" id="GO:0042834">
    <property type="term" value="F:peptidoglycan binding"/>
    <property type="evidence" value="ECO:0007669"/>
    <property type="project" value="InterPro"/>
</dbReference>
<feature type="compositionally biased region" description="Low complexity" evidence="1">
    <location>
        <begin position="57"/>
        <end position="74"/>
    </location>
</feature>
<dbReference type="eggNOG" id="ENOG502ZG0C">
    <property type="taxonomic scope" value="Bacteria"/>
</dbReference>
<feature type="region of interest" description="Disordered" evidence="1">
    <location>
        <begin position="49"/>
        <end position="80"/>
    </location>
</feature>
<dbReference type="GeneID" id="76461630"/>
<name>A1WMP7_VEREI</name>
<dbReference type="InterPro" id="IPR036680">
    <property type="entry name" value="SPOR-like_sf"/>
</dbReference>
<sequence>MLRLAVILLLLANAGYRAWSQGLLRPWGLAPEAQTEPQRMHQQIRPETLQILPPGPGTTAPTPTAQPVAASTASGQTPDASAECLRAGVFDEQQADALRTAAAGLPSGSWTLEPSLMPGRWMVYMGRFDDQDALDKKRTELRARKVDFDRAGGPWEPGLSLGRFSSEEAARRELQNLSSKGVRSARVIRERPESIGYTLRLPAVTDALRPQLAALRSALAGKTWRNCD</sequence>
<dbReference type="RefSeq" id="WP_011810897.1">
    <property type="nucleotide sequence ID" value="NC_008786.1"/>
</dbReference>
<accession>A1WMP7</accession>
<dbReference type="KEGG" id="vei:Veis_3174"/>
<dbReference type="OrthoDB" id="9153162at2"/>
<dbReference type="AlphaFoldDB" id="A1WMP7"/>
<evidence type="ECO:0000256" key="1">
    <source>
        <dbReference type="SAM" id="MobiDB-lite"/>
    </source>
</evidence>
<keyword evidence="3" id="KW-1185">Reference proteome</keyword>
<dbReference type="Proteomes" id="UP000000374">
    <property type="component" value="Chromosome"/>
</dbReference>
<gene>
    <name evidence="2" type="ordered locus">Veis_3174</name>
</gene>
<evidence type="ECO:0000313" key="3">
    <source>
        <dbReference type="Proteomes" id="UP000000374"/>
    </source>
</evidence>
<dbReference type="SUPFAM" id="SSF110997">
    <property type="entry name" value="Sporulation related repeat"/>
    <property type="match status" value="1"/>
</dbReference>